<dbReference type="Pfam" id="PF10648">
    <property type="entry name" value="Gmad2"/>
    <property type="match status" value="1"/>
</dbReference>
<feature type="transmembrane region" description="Helical" evidence="1">
    <location>
        <begin position="7"/>
        <end position="28"/>
    </location>
</feature>
<keyword evidence="1" id="KW-0812">Transmembrane</keyword>
<organism evidence="3 4">
    <name type="scientific">Candidatus Staskawiczbacteria bacterium RIFOXYD1_FULL_32_13</name>
    <dbReference type="NCBI Taxonomy" id="1802234"/>
    <lineage>
        <taxon>Bacteria</taxon>
        <taxon>Candidatus Staskawicziibacteriota</taxon>
    </lineage>
</organism>
<keyword evidence="1" id="KW-0472">Membrane</keyword>
<sequence>MNKQVKVIASIIIVTIVVIMGSLSIYLYREKIKKDLPIVNNFQECVNAVGLVKESYPRQCSFNGQNFTEDIGEKQEKSDLIIVENPRPNQVIQSPLFIKGKARGTWFFEASFSVVLVNWDGLIIAQGLATAKEDWMTEEFVLFEANLYFTIDKDTYSNRGALILKKDNPSGLPEYDDALEMPIIFADVLNKN</sequence>
<protein>
    <recommendedName>
        <fullName evidence="2">Bacterial spore germination immunoglobulin-like domain-containing protein</fullName>
    </recommendedName>
</protein>
<evidence type="ECO:0000259" key="2">
    <source>
        <dbReference type="Pfam" id="PF10648"/>
    </source>
</evidence>
<comment type="caution">
    <text evidence="3">The sequence shown here is derived from an EMBL/GenBank/DDBJ whole genome shotgun (WGS) entry which is preliminary data.</text>
</comment>
<dbReference type="Proteomes" id="UP000178935">
    <property type="component" value="Unassembled WGS sequence"/>
</dbReference>
<dbReference type="AlphaFoldDB" id="A0A1G2JPX6"/>
<gene>
    <name evidence="3" type="ORF">A2561_01580</name>
</gene>
<feature type="domain" description="Bacterial spore germination immunoglobulin-like" evidence="2">
    <location>
        <begin position="81"/>
        <end position="151"/>
    </location>
</feature>
<accession>A0A1G2JPX6</accession>
<evidence type="ECO:0000313" key="4">
    <source>
        <dbReference type="Proteomes" id="UP000178935"/>
    </source>
</evidence>
<dbReference type="InterPro" id="IPR018911">
    <property type="entry name" value="Gmad2_Ig-like_dom"/>
</dbReference>
<proteinExistence type="predicted"/>
<evidence type="ECO:0000313" key="3">
    <source>
        <dbReference type="EMBL" id="OGZ88511.1"/>
    </source>
</evidence>
<reference evidence="3 4" key="1">
    <citation type="journal article" date="2016" name="Nat. Commun.">
        <title>Thousands of microbial genomes shed light on interconnected biogeochemical processes in an aquifer system.</title>
        <authorList>
            <person name="Anantharaman K."/>
            <person name="Brown C.T."/>
            <person name="Hug L.A."/>
            <person name="Sharon I."/>
            <person name="Castelle C.J."/>
            <person name="Probst A.J."/>
            <person name="Thomas B.C."/>
            <person name="Singh A."/>
            <person name="Wilkins M.J."/>
            <person name="Karaoz U."/>
            <person name="Brodie E.L."/>
            <person name="Williams K.H."/>
            <person name="Hubbard S.S."/>
            <person name="Banfield J.F."/>
        </authorList>
    </citation>
    <scope>NUCLEOTIDE SEQUENCE [LARGE SCALE GENOMIC DNA]</scope>
</reference>
<name>A0A1G2JPX6_9BACT</name>
<evidence type="ECO:0000256" key="1">
    <source>
        <dbReference type="SAM" id="Phobius"/>
    </source>
</evidence>
<keyword evidence="1" id="KW-1133">Transmembrane helix</keyword>
<dbReference type="EMBL" id="MHPU01000021">
    <property type="protein sequence ID" value="OGZ88511.1"/>
    <property type="molecule type" value="Genomic_DNA"/>
</dbReference>